<evidence type="ECO:0000256" key="1">
    <source>
        <dbReference type="SAM" id="Phobius"/>
    </source>
</evidence>
<name>A0A834C2N2_ORYME</name>
<evidence type="ECO:0000313" key="3">
    <source>
        <dbReference type="Proteomes" id="UP000646548"/>
    </source>
</evidence>
<evidence type="ECO:0000313" key="2">
    <source>
        <dbReference type="EMBL" id="KAF6720843.1"/>
    </source>
</evidence>
<comment type="caution">
    <text evidence="2">The sequence shown here is derived from an EMBL/GenBank/DDBJ whole genome shotgun (WGS) entry which is preliminary data.</text>
</comment>
<feature type="transmembrane region" description="Helical" evidence="1">
    <location>
        <begin position="37"/>
        <end position="57"/>
    </location>
</feature>
<reference evidence="2" key="1">
    <citation type="journal article" name="BMC Genomics">
        <title>Long-read sequencing and de novo genome assembly of marine medaka (Oryzias melastigma).</title>
        <authorList>
            <person name="Liang P."/>
            <person name="Saqib H.S.A."/>
            <person name="Ni X."/>
            <person name="Shen Y."/>
        </authorList>
    </citation>
    <scope>NUCLEOTIDE SEQUENCE</scope>
    <source>
        <strain evidence="2">Bigg-433</strain>
    </source>
</reference>
<keyword evidence="1" id="KW-0472">Membrane</keyword>
<dbReference type="EMBL" id="WKFB01000511">
    <property type="protein sequence ID" value="KAF6720843.1"/>
    <property type="molecule type" value="Genomic_DNA"/>
</dbReference>
<sequence>MTLFSHTQVVRGGISGVTAKPSVNASTTDPATAHMELVSALLGFTVAFAILLVPGGLMEPAAPRNATVIENILLAVTRKRGAVSVRLHTKAHSVRELVIRAFLVPAVSRHVTVQAEGHVTPQLERAASSVLQAFMEISASRTALMDSGD</sequence>
<dbReference type="Proteomes" id="UP000646548">
    <property type="component" value="Unassembled WGS sequence"/>
</dbReference>
<keyword evidence="1" id="KW-1133">Transmembrane helix</keyword>
<accession>A0A834C2N2</accession>
<keyword evidence="1" id="KW-0812">Transmembrane</keyword>
<proteinExistence type="predicted"/>
<organism evidence="2 3">
    <name type="scientific">Oryzias melastigma</name>
    <name type="common">Marine medaka</name>
    <dbReference type="NCBI Taxonomy" id="30732"/>
    <lineage>
        <taxon>Eukaryota</taxon>
        <taxon>Metazoa</taxon>
        <taxon>Chordata</taxon>
        <taxon>Craniata</taxon>
        <taxon>Vertebrata</taxon>
        <taxon>Euteleostomi</taxon>
        <taxon>Actinopterygii</taxon>
        <taxon>Neopterygii</taxon>
        <taxon>Teleostei</taxon>
        <taxon>Neoteleostei</taxon>
        <taxon>Acanthomorphata</taxon>
        <taxon>Ovalentaria</taxon>
        <taxon>Atherinomorphae</taxon>
        <taxon>Beloniformes</taxon>
        <taxon>Adrianichthyidae</taxon>
        <taxon>Oryziinae</taxon>
        <taxon>Oryzias</taxon>
    </lineage>
</organism>
<dbReference type="AlphaFoldDB" id="A0A834C2N2"/>
<protein>
    <submittedName>
        <fullName evidence="2">Uncharacterized protein</fullName>
    </submittedName>
</protein>
<gene>
    <name evidence="2" type="ORF">FQA47_010913</name>
</gene>